<accession>A0ABX2W707</accession>
<dbReference type="RefSeq" id="WP_064545982.1">
    <property type="nucleotide sequence ID" value="NZ_LXEQ01000045.1"/>
</dbReference>
<proteinExistence type="predicted"/>
<reference evidence="2 3" key="1">
    <citation type="submission" date="2016-04" db="EMBL/GenBank/DDBJ databases">
        <title>ATOL: Assembling a taxonomically balanced genome-scale reconstruction of the evolutionary history of the Enterobacteriaceae.</title>
        <authorList>
            <person name="Plunkett G.III."/>
            <person name="Neeno-Eckwall E.C."/>
            <person name="Glasner J.D."/>
            <person name="Perna N.T."/>
        </authorList>
    </citation>
    <scope>NUCLEOTIDE SEQUENCE [LARGE SCALE GENOMIC DNA]</scope>
    <source>
        <strain evidence="2 3">ATCC 51602</strain>
    </source>
</reference>
<dbReference type="Proteomes" id="UP000078407">
    <property type="component" value="Unassembled WGS sequence"/>
</dbReference>
<evidence type="ECO:0000259" key="1">
    <source>
        <dbReference type="Pfam" id="PF04965"/>
    </source>
</evidence>
<protein>
    <submittedName>
        <fullName evidence="2">Lysozyme</fullName>
    </submittedName>
</protein>
<evidence type="ECO:0000313" key="2">
    <source>
        <dbReference type="EMBL" id="OAT26726.1"/>
    </source>
</evidence>
<dbReference type="InterPro" id="IPR007048">
    <property type="entry name" value="IraD/Gp25-like"/>
</dbReference>
<gene>
    <name evidence="2" type="ORF">M976_02887</name>
</gene>
<dbReference type="Gene3D" id="3.10.450.40">
    <property type="match status" value="1"/>
</dbReference>
<comment type="caution">
    <text evidence="2">The sequence shown here is derived from an EMBL/GenBank/DDBJ whole genome shotgun (WGS) entry which is preliminary data.</text>
</comment>
<dbReference type="Pfam" id="PF04965">
    <property type="entry name" value="GPW_gp25"/>
    <property type="match status" value="1"/>
</dbReference>
<name>A0ABX2W707_9ENTR</name>
<sequence>MKGMNAQTGRPLSGDAHLNQSIINILTTPIGTRVLRRDYGSNLFNLIDSPLDGILVSNIRKETAIAINKWEPRLKIERVYVLEAGNGFIEVGIEGVNLESSTFFRSGRVRLG</sequence>
<evidence type="ECO:0000313" key="3">
    <source>
        <dbReference type="Proteomes" id="UP000078407"/>
    </source>
</evidence>
<feature type="domain" description="IraD/Gp25-like" evidence="1">
    <location>
        <begin position="14"/>
        <end position="82"/>
    </location>
</feature>
<dbReference type="SUPFAM" id="SSF160719">
    <property type="entry name" value="gpW/gp25-like"/>
    <property type="match status" value="1"/>
</dbReference>
<dbReference type="EMBL" id="LXEQ01000045">
    <property type="protein sequence ID" value="OAT26726.1"/>
    <property type="molecule type" value="Genomic_DNA"/>
</dbReference>
<organism evidence="2 3">
    <name type="scientific">Buttiauxella ferragutiae ATCC 51602</name>
    <dbReference type="NCBI Taxonomy" id="1354252"/>
    <lineage>
        <taxon>Bacteria</taxon>
        <taxon>Pseudomonadati</taxon>
        <taxon>Pseudomonadota</taxon>
        <taxon>Gammaproteobacteria</taxon>
        <taxon>Enterobacterales</taxon>
        <taxon>Enterobacteriaceae</taxon>
        <taxon>Buttiauxella</taxon>
    </lineage>
</organism>
<keyword evidence="3" id="KW-1185">Reference proteome</keyword>